<dbReference type="Gene3D" id="3.90.1140.10">
    <property type="entry name" value="Cyclic phosphodiesterase"/>
    <property type="match status" value="1"/>
</dbReference>
<feature type="active site" description="Proton donor" evidence="2">
    <location>
        <position position="39"/>
    </location>
</feature>
<feature type="domain" description="Phosphoesterase HXTX" evidence="3">
    <location>
        <begin position="12"/>
        <end position="80"/>
    </location>
</feature>
<dbReference type="HAMAP" id="MF_01940">
    <property type="entry name" value="RNA_CPDase"/>
    <property type="match status" value="1"/>
</dbReference>
<evidence type="ECO:0000256" key="2">
    <source>
        <dbReference type="HAMAP-Rule" id="MF_01940"/>
    </source>
</evidence>
<evidence type="ECO:0000313" key="4">
    <source>
        <dbReference type="EMBL" id="WAW10474.1"/>
    </source>
</evidence>
<organism evidence="4 5">
    <name type="scientific">Oxalobacter vibrioformis</name>
    <dbReference type="NCBI Taxonomy" id="933080"/>
    <lineage>
        <taxon>Bacteria</taxon>
        <taxon>Pseudomonadati</taxon>
        <taxon>Pseudomonadota</taxon>
        <taxon>Betaproteobacteria</taxon>
        <taxon>Burkholderiales</taxon>
        <taxon>Oxalobacteraceae</taxon>
        <taxon>Oxalobacter</taxon>
    </lineage>
</organism>
<keyword evidence="5" id="KW-1185">Reference proteome</keyword>
<gene>
    <name evidence="4" type="primary">thpR</name>
    <name evidence="4" type="ORF">NB640_02095</name>
</gene>
<dbReference type="RefSeq" id="WP_269309490.1">
    <property type="nucleotide sequence ID" value="NZ_CP098242.1"/>
</dbReference>
<dbReference type="Pfam" id="PF02834">
    <property type="entry name" value="LigT_PEase"/>
    <property type="match status" value="1"/>
</dbReference>
<dbReference type="EMBL" id="CP098242">
    <property type="protein sequence ID" value="WAW10474.1"/>
    <property type="molecule type" value="Genomic_DNA"/>
</dbReference>
<dbReference type="NCBIfam" id="TIGR02258">
    <property type="entry name" value="2_5_ligase"/>
    <property type="match status" value="1"/>
</dbReference>
<reference evidence="4" key="1">
    <citation type="journal article" date="2022" name="Front. Microbiol.">
        <title>New perspectives on an old grouping: The genomic and phenotypic variability of Oxalobacter formigenes and the implications for calcium oxalate stone prevention.</title>
        <authorList>
            <person name="Chmiel J.A."/>
            <person name="Carr C."/>
            <person name="Stuivenberg G.A."/>
            <person name="Venema R."/>
            <person name="Chanyi R.M."/>
            <person name="Al K.F."/>
            <person name="Giguere D."/>
            <person name="Say H."/>
            <person name="Akouris P.P."/>
            <person name="Dominguez Romero S.A."/>
            <person name="Kwong A."/>
            <person name="Tai V."/>
            <person name="Koval S.F."/>
            <person name="Razvi H."/>
            <person name="Bjazevic J."/>
            <person name="Burton J.P."/>
        </authorList>
    </citation>
    <scope>NUCLEOTIDE SEQUENCE</scope>
    <source>
        <strain evidence="4">WoOx3</strain>
    </source>
</reference>
<feature type="short sequence motif" description="HXTX 2" evidence="2">
    <location>
        <begin position="122"/>
        <end position="125"/>
    </location>
</feature>
<protein>
    <recommendedName>
        <fullName evidence="2">RNA 2',3'-cyclic phosphodiesterase</fullName>
        <shortName evidence="2">RNA 2',3'-CPDase</shortName>
        <ecNumber evidence="2">3.1.4.58</ecNumber>
    </recommendedName>
</protein>
<dbReference type="KEGG" id="ovb:NB640_02095"/>
<dbReference type="GO" id="GO:0008664">
    <property type="term" value="F:RNA 2',3'-cyclic 3'-phosphodiesterase activity"/>
    <property type="evidence" value="ECO:0007669"/>
    <property type="project" value="UniProtKB-EC"/>
</dbReference>
<name>A0A9E9LX41_9BURK</name>
<keyword evidence="1 2" id="KW-0378">Hydrolase</keyword>
<sequence>MTGSLRLFFALWPDESTRKALSAWQSAVSGRKVPPENLHITLAFLGEQPASAVPELSRILEQVSSDAIGLKLDRMGYFSHSRISWAGMKAIPPELTQLYKGLATVLAEKSISYDRRNRFKPHITLARHSSRTETADLKPITWHANHLVLVESRIRQDKKGSHPQYIPVAERMLGN</sequence>
<feature type="active site" description="Proton acceptor" evidence="2">
    <location>
        <position position="122"/>
    </location>
</feature>
<dbReference type="SUPFAM" id="SSF55144">
    <property type="entry name" value="LigT-like"/>
    <property type="match status" value="1"/>
</dbReference>
<evidence type="ECO:0000259" key="3">
    <source>
        <dbReference type="Pfam" id="PF02834"/>
    </source>
</evidence>
<dbReference type="PANTHER" id="PTHR35561">
    <property type="entry name" value="RNA 2',3'-CYCLIC PHOSPHODIESTERASE"/>
    <property type="match status" value="1"/>
</dbReference>
<dbReference type="AlphaFoldDB" id="A0A9E9LX41"/>
<dbReference type="EC" id="3.1.4.58" evidence="2"/>
<dbReference type="InterPro" id="IPR014051">
    <property type="entry name" value="Phosphoesterase_HXTX"/>
</dbReference>
<evidence type="ECO:0000256" key="1">
    <source>
        <dbReference type="ARBA" id="ARBA00022801"/>
    </source>
</evidence>
<comment type="catalytic activity">
    <reaction evidence="2">
        <text>a 3'-end 2',3'-cyclophospho-ribonucleotide-RNA + H2O = a 3'-end 2'-phospho-ribonucleotide-RNA + H(+)</text>
        <dbReference type="Rhea" id="RHEA:11828"/>
        <dbReference type="Rhea" id="RHEA-COMP:10464"/>
        <dbReference type="Rhea" id="RHEA-COMP:17353"/>
        <dbReference type="ChEBI" id="CHEBI:15377"/>
        <dbReference type="ChEBI" id="CHEBI:15378"/>
        <dbReference type="ChEBI" id="CHEBI:83064"/>
        <dbReference type="ChEBI" id="CHEBI:173113"/>
        <dbReference type="EC" id="3.1.4.58"/>
    </reaction>
</comment>
<dbReference type="InterPro" id="IPR004175">
    <property type="entry name" value="RNA_CPDase"/>
</dbReference>
<dbReference type="PANTHER" id="PTHR35561:SF1">
    <property type="entry name" value="RNA 2',3'-CYCLIC PHOSPHODIESTERASE"/>
    <property type="match status" value="1"/>
</dbReference>
<feature type="short sequence motif" description="HXTX 1" evidence="2">
    <location>
        <begin position="39"/>
        <end position="42"/>
    </location>
</feature>
<dbReference type="Proteomes" id="UP001156215">
    <property type="component" value="Chromosome"/>
</dbReference>
<proteinExistence type="inferred from homology"/>
<evidence type="ECO:0000313" key="5">
    <source>
        <dbReference type="Proteomes" id="UP001156215"/>
    </source>
</evidence>
<dbReference type="GO" id="GO:0004113">
    <property type="term" value="F:2',3'-cyclic-nucleotide 3'-phosphodiesterase activity"/>
    <property type="evidence" value="ECO:0007669"/>
    <property type="project" value="InterPro"/>
</dbReference>
<dbReference type="InterPro" id="IPR009097">
    <property type="entry name" value="Cyclic_Pdiesterase"/>
</dbReference>
<accession>A0A9E9LX41</accession>
<comment type="function">
    <text evidence="2">Hydrolyzes RNA 2',3'-cyclic phosphodiester to an RNA 2'-phosphomonoester.</text>
</comment>
<comment type="similarity">
    <text evidence="2">Belongs to the 2H phosphoesterase superfamily. ThpR family.</text>
</comment>